<organism evidence="1">
    <name type="scientific">Homalodisca liturata</name>
    <dbReference type="NCBI Taxonomy" id="320908"/>
    <lineage>
        <taxon>Eukaryota</taxon>
        <taxon>Metazoa</taxon>
        <taxon>Ecdysozoa</taxon>
        <taxon>Arthropoda</taxon>
        <taxon>Hexapoda</taxon>
        <taxon>Insecta</taxon>
        <taxon>Pterygota</taxon>
        <taxon>Neoptera</taxon>
        <taxon>Paraneoptera</taxon>
        <taxon>Hemiptera</taxon>
        <taxon>Auchenorrhyncha</taxon>
        <taxon>Membracoidea</taxon>
        <taxon>Cicadellidae</taxon>
        <taxon>Cicadellinae</taxon>
        <taxon>Proconiini</taxon>
        <taxon>Homalodisca</taxon>
    </lineage>
</organism>
<accession>A0A1B6J398</accession>
<dbReference type="AlphaFoldDB" id="A0A1B6J398"/>
<sequence>DIHAMINSQIFPRYEEFQKFKPEIISPNSSMKDIYLALYNAQYFVPADLYLKYVEALRKPNSEGILECYKLLSQIFCRRYKKESYLRCIIDAACCKIRGGDECKITHIGFFNLRSVGADYFLIARGGRVRKSKQLDSYDSVLYLPRECLMLHSWMKFSLEFDAFILEHLKRLFPCDLIVRHWMSLYFKYTHLYTWSGESEYDKFSTMYVNLKVFSFFIIASVMPEYASKHMLDKMHGCLEQYFCDNSCRFTEFLSVCMSIFSK</sequence>
<name>A0A1B6J398_9HEMI</name>
<reference evidence="1" key="1">
    <citation type="submission" date="2015-11" db="EMBL/GenBank/DDBJ databases">
        <title>De novo transcriptome assembly of four potential Pierce s Disease insect vectors from Arizona vineyards.</title>
        <authorList>
            <person name="Tassone E.E."/>
        </authorList>
    </citation>
    <scope>NUCLEOTIDE SEQUENCE</scope>
</reference>
<feature type="non-terminal residue" evidence="1">
    <location>
        <position position="1"/>
    </location>
</feature>
<dbReference type="EMBL" id="GECU01014078">
    <property type="protein sequence ID" value="JAS93628.1"/>
    <property type="molecule type" value="Transcribed_RNA"/>
</dbReference>
<protein>
    <submittedName>
        <fullName evidence="1">Uncharacterized protein</fullName>
    </submittedName>
</protein>
<proteinExistence type="predicted"/>
<evidence type="ECO:0000313" key="1">
    <source>
        <dbReference type="EMBL" id="JAS93628.1"/>
    </source>
</evidence>
<gene>
    <name evidence="1" type="ORF">g.57067</name>
</gene>